<dbReference type="Gene3D" id="1.10.10.1410">
    <property type="match status" value="1"/>
</dbReference>
<evidence type="ECO:0000256" key="5">
    <source>
        <dbReference type="SAM" id="MobiDB-lite"/>
    </source>
</evidence>
<reference evidence="7" key="1">
    <citation type="submission" date="2023-06" db="EMBL/GenBank/DDBJ databases">
        <title>Reference genome for the Northern bat (Eptesicus nilssonii), a most northern bat species.</title>
        <authorList>
            <person name="Laine V.N."/>
            <person name="Pulliainen A.T."/>
            <person name="Lilley T.M."/>
        </authorList>
    </citation>
    <scope>NUCLEOTIDE SEQUENCE</scope>
    <source>
        <strain evidence="7">BLF_Eptnil</strain>
        <tissue evidence="7">Kidney</tissue>
    </source>
</reference>
<comment type="caution">
    <text evidence="7">The sequence shown here is derived from an EMBL/GenBank/DDBJ whole genome shotgun (WGS) entry which is preliminary data.</text>
</comment>
<dbReference type="GO" id="GO:0030295">
    <property type="term" value="F:protein kinase activator activity"/>
    <property type="evidence" value="ECO:0007669"/>
    <property type="project" value="TreeGrafter"/>
</dbReference>
<keyword evidence="4" id="KW-0687">Ribonucleoprotein</keyword>
<dbReference type="InterPro" id="IPR038716">
    <property type="entry name" value="P1/P2_N_sf"/>
</dbReference>
<feature type="signal peptide" evidence="6">
    <location>
        <begin position="1"/>
        <end position="19"/>
    </location>
</feature>
<organism evidence="7 8">
    <name type="scientific">Cnephaeus nilssonii</name>
    <name type="common">Northern bat</name>
    <name type="synonym">Eptesicus nilssonii</name>
    <dbReference type="NCBI Taxonomy" id="3371016"/>
    <lineage>
        <taxon>Eukaryota</taxon>
        <taxon>Metazoa</taxon>
        <taxon>Chordata</taxon>
        <taxon>Craniata</taxon>
        <taxon>Vertebrata</taxon>
        <taxon>Euteleostomi</taxon>
        <taxon>Mammalia</taxon>
        <taxon>Eutheria</taxon>
        <taxon>Laurasiatheria</taxon>
        <taxon>Chiroptera</taxon>
        <taxon>Yangochiroptera</taxon>
        <taxon>Vespertilionidae</taxon>
        <taxon>Cnephaeus</taxon>
    </lineage>
</organism>
<evidence type="ECO:0000256" key="3">
    <source>
        <dbReference type="ARBA" id="ARBA00022980"/>
    </source>
</evidence>
<feature type="compositionally biased region" description="Low complexity" evidence="5">
    <location>
        <begin position="62"/>
        <end position="71"/>
    </location>
</feature>
<feature type="compositionally biased region" description="Polar residues" evidence="5">
    <location>
        <begin position="135"/>
        <end position="149"/>
    </location>
</feature>
<evidence type="ECO:0000256" key="4">
    <source>
        <dbReference type="ARBA" id="ARBA00023274"/>
    </source>
</evidence>
<feature type="chain" id="PRO_5041221063" description="60S acidic ribosomal protein P1" evidence="6">
    <location>
        <begin position="20"/>
        <end position="247"/>
    </location>
</feature>
<protein>
    <recommendedName>
        <fullName evidence="9">60S acidic ribosomal protein P1</fullName>
    </recommendedName>
</protein>
<dbReference type="CDD" id="cd05831">
    <property type="entry name" value="Ribosomal_P1"/>
    <property type="match status" value="1"/>
</dbReference>
<keyword evidence="3" id="KW-0689">Ribosomal protein</keyword>
<dbReference type="GO" id="GO:0043021">
    <property type="term" value="F:ribonucleoprotein complex binding"/>
    <property type="evidence" value="ECO:0007669"/>
    <property type="project" value="TreeGrafter"/>
</dbReference>
<feature type="compositionally biased region" description="Acidic residues" evidence="5">
    <location>
        <begin position="234"/>
        <end position="247"/>
    </location>
</feature>
<sequence length="247" mass="26470">MLSTSLLLMLILLFSKILLEKKACCSYSKEVPVFERRRILSQEKGRGSAAKPEAGLTAGKHSSSGGSLSRLWGNAKDPSGDVHRGVQDSERAQSRLRDSPPHPRPQCTNVMHWASTAGKVLGSLMKPRPRGGEALTSSGNQHRSGQHWPSTCPHRGLCLGAHLYPLSLILHKDEVTVREDKISALIKAAGLFAKALANVNIGSLICHVGAGGPAPSTAAASAEEKKVEAKEKESEESDDDADFGLFY</sequence>
<dbReference type="Proteomes" id="UP001177744">
    <property type="component" value="Unassembled WGS sequence"/>
</dbReference>
<dbReference type="GO" id="GO:0002181">
    <property type="term" value="P:cytoplasmic translation"/>
    <property type="evidence" value="ECO:0007669"/>
    <property type="project" value="TreeGrafter"/>
</dbReference>
<keyword evidence="8" id="KW-1185">Reference proteome</keyword>
<feature type="compositionally biased region" description="Basic and acidic residues" evidence="5">
    <location>
        <begin position="222"/>
        <end position="233"/>
    </location>
</feature>
<evidence type="ECO:0000256" key="2">
    <source>
        <dbReference type="ARBA" id="ARBA00005436"/>
    </source>
</evidence>
<feature type="region of interest" description="Disordered" evidence="5">
    <location>
        <begin position="213"/>
        <end position="247"/>
    </location>
</feature>
<feature type="compositionally biased region" description="Basic and acidic residues" evidence="5">
    <location>
        <begin position="78"/>
        <end position="101"/>
    </location>
</feature>
<dbReference type="AlphaFoldDB" id="A0AA40LIN4"/>
<comment type="similarity">
    <text evidence="2">Belongs to the eukaryotic ribosomal protein P1/P2 family.</text>
</comment>
<evidence type="ECO:0000256" key="1">
    <source>
        <dbReference type="ARBA" id="ARBA00003362"/>
    </source>
</evidence>
<evidence type="ECO:0000313" key="8">
    <source>
        <dbReference type="Proteomes" id="UP001177744"/>
    </source>
</evidence>
<feature type="region of interest" description="Disordered" evidence="5">
    <location>
        <begin position="122"/>
        <end position="149"/>
    </location>
</feature>
<gene>
    <name evidence="7" type="ORF">QTO34_006655</name>
</gene>
<comment type="function">
    <text evidence="1">Plays an important role in the elongation step of protein synthesis.</text>
</comment>
<dbReference type="EMBL" id="JAULJE010000017">
    <property type="protein sequence ID" value="KAK1333118.1"/>
    <property type="molecule type" value="Genomic_DNA"/>
</dbReference>
<dbReference type="GO" id="GO:0003735">
    <property type="term" value="F:structural constituent of ribosome"/>
    <property type="evidence" value="ECO:0007669"/>
    <property type="project" value="TreeGrafter"/>
</dbReference>
<dbReference type="GO" id="GO:0022625">
    <property type="term" value="C:cytosolic large ribosomal subunit"/>
    <property type="evidence" value="ECO:0007669"/>
    <property type="project" value="TreeGrafter"/>
</dbReference>
<dbReference type="Pfam" id="PF00428">
    <property type="entry name" value="Ribosomal_60s"/>
    <property type="match status" value="1"/>
</dbReference>
<keyword evidence="6" id="KW-0732">Signal</keyword>
<feature type="region of interest" description="Disordered" evidence="5">
    <location>
        <begin position="42"/>
        <end position="109"/>
    </location>
</feature>
<evidence type="ECO:0000313" key="7">
    <source>
        <dbReference type="EMBL" id="KAK1333118.1"/>
    </source>
</evidence>
<evidence type="ECO:0008006" key="9">
    <source>
        <dbReference type="Google" id="ProtNLM"/>
    </source>
</evidence>
<evidence type="ECO:0000256" key="6">
    <source>
        <dbReference type="SAM" id="SignalP"/>
    </source>
</evidence>
<accession>A0AA40LIN4</accession>
<name>A0AA40LIN4_CNENI</name>
<proteinExistence type="inferred from homology"/>
<dbReference type="PANTHER" id="PTHR45696:SF10">
    <property type="entry name" value="LARGE RIBOSOMAL SUBUNIT PROTEIN P1"/>
    <property type="match status" value="1"/>
</dbReference>
<dbReference type="PANTHER" id="PTHR45696">
    <property type="entry name" value="60S ACIDIC RIBOSOMAL PROTEIN P1"/>
    <property type="match status" value="1"/>
</dbReference>